<dbReference type="Pfam" id="PF16123">
    <property type="entry name" value="HAGH_C"/>
    <property type="match status" value="1"/>
</dbReference>
<sequence length="242" mass="26463">MSNIQIHLFPCLSDNYGILVHDPDSGRTACIDTPDGEEIARQCAAKGWALTEIWNTHWHPDHTGGNMLLKDRFGVTIYGPGLIEGRIPGIDIKLGEGDTFDFGGHPVRVMETPGHTNEHIVLYLAAAEACFVGDTIFTMGCGRLFEGTPAQMWGSFSKILALPEQTKLYCAHEYTLSNAKFAVSVDGDNADVLAAFDRAKAMRARGEPTVPTTVAAERLTNPFWLAGSAEELGRRRKLKDAM</sequence>
<comment type="catalytic activity">
    <reaction evidence="1 7">
        <text>an S-(2-hydroxyacyl)glutathione + H2O = a 2-hydroxy carboxylate + glutathione + H(+)</text>
        <dbReference type="Rhea" id="RHEA:21864"/>
        <dbReference type="ChEBI" id="CHEBI:15377"/>
        <dbReference type="ChEBI" id="CHEBI:15378"/>
        <dbReference type="ChEBI" id="CHEBI:57925"/>
        <dbReference type="ChEBI" id="CHEBI:58896"/>
        <dbReference type="ChEBI" id="CHEBI:71261"/>
        <dbReference type="EC" id="3.1.2.6"/>
    </reaction>
</comment>
<organism evidence="9 10">
    <name type="scientific">Algimonas arctica</name>
    <dbReference type="NCBI Taxonomy" id="1479486"/>
    <lineage>
        <taxon>Bacteria</taxon>
        <taxon>Pseudomonadati</taxon>
        <taxon>Pseudomonadota</taxon>
        <taxon>Alphaproteobacteria</taxon>
        <taxon>Maricaulales</taxon>
        <taxon>Robiginitomaculaceae</taxon>
        <taxon>Algimonas</taxon>
    </lineage>
</organism>
<dbReference type="InterPro" id="IPR001279">
    <property type="entry name" value="Metallo-B-lactamas"/>
</dbReference>
<dbReference type="Proteomes" id="UP000634004">
    <property type="component" value="Unassembled WGS sequence"/>
</dbReference>
<feature type="binding site" evidence="7">
    <location>
        <position position="61"/>
    </location>
    <ligand>
        <name>Zn(2+)</name>
        <dbReference type="ChEBI" id="CHEBI:29105"/>
        <label>2</label>
    </ligand>
</feature>
<dbReference type="GO" id="GO:0004416">
    <property type="term" value="F:hydroxyacylglutathione hydrolase activity"/>
    <property type="evidence" value="ECO:0007669"/>
    <property type="project" value="UniProtKB-UniRule"/>
</dbReference>
<evidence type="ECO:0000256" key="3">
    <source>
        <dbReference type="ARBA" id="ARBA00006759"/>
    </source>
</evidence>
<comment type="similarity">
    <text evidence="3 7">Belongs to the metallo-beta-lactamase superfamily. Glyoxalase II family.</text>
</comment>
<evidence type="ECO:0000313" key="9">
    <source>
        <dbReference type="EMBL" id="GHA98925.1"/>
    </source>
</evidence>
<accession>A0A8J3CSE4</accession>
<evidence type="ECO:0000256" key="4">
    <source>
        <dbReference type="ARBA" id="ARBA00022723"/>
    </source>
</evidence>
<gene>
    <name evidence="7 9" type="primary">gloB</name>
    <name evidence="9" type="ORF">GCM10009069_22360</name>
</gene>
<keyword evidence="6 7" id="KW-0862">Zinc</keyword>
<dbReference type="SMART" id="SM00849">
    <property type="entry name" value="Lactamase_B"/>
    <property type="match status" value="1"/>
</dbReference>
<dbReference type="InterPro" id="IPR035680">
    <property type="entry name" value="Clx_II_MBL"/>
</dbReference>
<reference evidence="9" key="2">
    <citation type="submission" date="2020-09" db="EMBL/GenBank/DDBJ databases">
        <authorList>
            <person name="Sun Q."/>
            <person name="Kim S."/>
        </authorList>
    </citation>
    <scope>NUCLEOTIDE SEQUENCE</scope>
    <source>
        <strain evidence="9">KCTC 32513</strain>
    </source>
</reference>
<name>A0A8J3CSE4_9PROT</name>
<dbReference type="Pfam" id="PF00753">
    <property type="entry name" value="Lactamase_B"/>
    <property type="match status" value="1"/>
</dbReference>
<dbReference type="UniPathway" id="UPA00619">
    <property type="reaction ID" value="UER00676"/>
</dbReference>
<dbReference type="Gene3D" id="3.60.15.10">
    <property type="entry name" value="Ribonuclease Z/Hydroxyacylglutathione hydrolase-like"/>
    <property type="match status" value="1"/>
</dbReference>
<dbReference type="AlphaFoldDB" id="A0A8J3CSE4"/>
<evidence type="ECO:0000256" key="6">
    <source>
        <dbReference type="ARBA" id="ARBA00022833"/>
    </source>
</evidence>
<dbReference type="CDD" id="cd07723">
    <property type="entry name" value="hydroxyacylglutathione_hydrolase_MBL-fold"/>
    <property type="match status" value="1"/>
</dbReference>
<dbReference type="SUPFAM" id="SSF56281">
    <property type="entry name" value="Metallo-hydrolase/oxidoreductase"/>
    <property type="match status" value="1"/>
</dbReference>
<comment type="caution">
    <text evidence="9">The sequence shown here is derived from an EMBL/GenBank/DDBJ whole genome shotgun (WGS) entry which is preliminary data.</text>
</comment>
<dbReference type="EMBL" id="BMZH01000009">
    <property type="protein sequence ID" value="GHA98925.1"/>
    <property type="molecule type" value="Genomic_DNA"/>
</dbReference>
<keyword evidence="5 7" id="KW-0378">Hydrolase</keyword>
<dbReference type="GO" id="GO:0019243">
    <property type="term" value="P:methylglyoxal catabolic process to D-lactate via S-lactoyl-glutathione"/>
    <property type="evidence" value="ECO:0007669"/>
    <property type="project" value="UniProtKB-UniRule"/>
</dbReference>
<feature type="binding site" evidence="7">
    <location>
        <position position="134"/>
    </location>
    <ligand>
        <name>Zn(2+)</name>
        <dbReference type="ChEBI" id="CHEBI:29105"/>
        <label>2</label>
    </ligand>
</feature>
<dbReference type="GO" id="GO:0046872">
    <property type="term" value="F:metal ion binding"/>
    <property type="evidence" value="ECO:0007669"/>
    <property type="project" value="UniProtKB-KW"/>
</dbReference>
<comment type="pathway">
    <text evidence="2 7">Secondary metabolite metabolism; methylglyoxal degradation; (R)-lactate from methylglyoxal: step 2/2.</text>
</comment>
<comment type="cofactor">
    <cofactor evidence="7">
        <name>Zn(2+)</name>
        <dbReference type="ChEBI" id="CHEBI:29105"/>
    </cofactor>
    <text evidence="7">Binds 2 Zn(2+) ions per subunit.</text>
</comment>
<dbReference type="InterPro" id="IPR050110">
    <property type="entry name" value="Glyoxalase_II_hydrolase"/>
</dbReference>
<dbReference type="NCBIfam" id="TIGR03413">
    <property type="entry name" value="GSH_gloB"/>
    <property type="match status" value="1"/>
</dbReference>
<protein>
    <recommendedName>
        <fullName evidence="7">Hydroxyacylglutathione hydrolase</fullName>
        <ecNumber evidence="7">3.1.2.6</ecNumber>
    </recommendedName>
    <alternativeName>
        <fullName evidence="7">Glyoxalase II</fullName>
        <shortName evidence="7">Glx II</shortName>
    </alternativeName>
</protein>
<dbReference type="EC" id="3.1.2.6" evidence="7"/>
<evidence type="ECO:0000256" key="5">
    <source>
        <dbReference type="ARBA" id="ARBA00022801"/>
    </source>
</evidence>
<dbReference type="PIRSF" id="PIRSF005457">
    <property type="entry name" value="Glx"/>
    <property type="match status" value="1"/>
</dbReference>
<dbReference type="InterPro" id="IPR017782">
    <property type="entry name" value="Hydroxyacylglutathione_Hdrlase"/>
</dbReference>
<evidence type="ECO:0000313" key="10">
    <source>
        <dbReference type="Proteomes" id="UP000634004"/>
    </source>
</evidence>
<keyword evidence="10" id="KW-1185">Reference proteome</keyword>
<feature type="binding site" evidence="7">
    <location>
        <position position="115"/>
    </location>
    <ligand>
        <name>Zn(2+)</name>
        <dbReference type="ChEBI" id="CHEBI:29105"/>
        <label>1</label>
    </ligand>
</feature>
<dbReference type="InterPro" id="IPR032282">
    <property type="entry name" value="HAGH_C"/>
</dbReference>
<dbReference type="PANTHER" id="PTHR43705">
    <property type="entry name" value="HYDROXYACYLGLUTATHIONE HYDROLASE"/>
    <property type="match status" value="1"/>
</dbReference>
<dbReference type="PANTHER" id="PTHR43705:SF1">
    <property type="entry name" value="HYDROXYACYLGLUTATHIONE HYDROLASE GLOB"/>
    <property type="match status" value="1"/>
</dbReference>
<proteinExistence type="inferred from homology"/>
<comment type="subunit">
    <text evidence="7">Monomer.</text>
</comment>
<dbReference type="HAMAP" id="MF_01374">
    <property type="entry name" value="Glyoxalase_2"/>
    <property type="match status" value="1"/>
</dbReference>
<feature type="binding site" evidence="7">
    <location>
        <position position="57"/>
    </location>
    <ligand>
        <name>Zn(2+)</name>
        <dbReference type="ChEBI" id="CHEBI:29105"/>
        <label>1</label>
    </ligand>
</feature>
<feature type="binding site" evidence="7">
    <location>
        <position position="134"/>
    </location>
    <ligand>
        <name>Zn(2+)</name>
        <dbReference type="ChEBI" id="CHEBI:29105"/>
        <label>1</label>
    </ligand>
</feature>
<evidence type="ECO:0000256" key="2">
    <source>
        <dbReference type="ARBA" id="ARBA00004963"/>
    </source>
</evidence>
<comment type="function">
    <text evidence="7">Thiolesterase that catalyzes the hydrolysis of S-D-lactoyl-glutathione to form glutathione and D-lactic acid.</text>
</comment>
<evidence type="ECO:0000259" key="8">
    <source>
        <dbReference type="SMART" id="SM00849"/>
    </source>
</evidence>
<evidence type="ECO:0000256" key="7">
    <source>
        <dbReference type="HAMAP-Rule" id="MF_01374"/>
    </source>
</evidence>
<dbReference type="InterPro" id="IPR036866">
    <property type="entry name" value="RibonucZ/Hydroxyglut_hydro"/>
</dbReference>
<dbReference type="RefSeq" id="WP_189498446.1">
    <property type="nucleotide sequence ID" value="NZ_BMZH01000009.1"/>
</dbReference>
<feature type="binding site" evidence="7">
    <location>
        <position position="172"/>
    </location>
    <ligand>
        <name>Zn(2+)</name>
        <dbReference type="ChEBI" id="CHEBI:29105"/>
        <label>2</label>
    </ligand>
</feature>
<evidence type="ECO:0000256" key="1">
    <source>
        <dbReference type="ARBA" id="ARBA00001623"/>
    </source>
</evidence>
<keyword evidence="4 7" id="KW-0479">Metal-binding</keyword>
<feature type="domain" description="Metallo-beta-lactamase" evidence="8">
    <location>
        <begin position="14"/>
        <end position="172"/>
    </location>
</feature>
<feature type="binding site" evidence="7">
    <location>
        <position position="62"/>
    </location>
    <ligand>
        <name>Zn(2+)</name>
        <dbReference type="ChEBI" id="CHEBI:29105"/>
        <label>2</label>
    </ligand>
</feature>
<reference evidence="9" key="1">
    <citation type="journal article" date="2014" name="Int. J. Syst. Evol. Microbiol.">
        <title>Complete genome sequence of Corynebacterium casei LMG S-19264T (=DSM 44701T), isolated from a smear-ripened cheese.</title>
        <authorList>
            <consortium name="US DOE Joint Genome Institute (JGI-PGF)"/>
            <person name="Walter F."/>
            <person name="Albersmeier A."/>
            <person name="Kalinowski J."/>
            <person name="Ruckert C."/>
        </authorList>
    </citation>
    <scope>NUCLEOTIDE SEQUENCE</scope>
    <source>
        <strain evidence="9">KCTC 32513</strain>
    </source>
</reference>
<feature type="binding site" evidence="7">
    <location>
        <position position="59"/>
    </location>
    <ligand>
        <name>Zn(2+)</name>
        <dbReference type="ChEBI" id="CHEBI:29105"/>
        <label>1</label>
    </ligand>
</feature>